<comment type="caution">
    <text evidence="3">The sequence shown here is derived from an EMBL/GenBank/DDBJ whole genome shotgun (WGS) entry which is preliminary data.</text>
</comment>
<evidence type="ECO:0000313" key="3">
    <source>
        <dbReference type="EMBL" id="OGK03440.1"/>
    </source>
</evidence>
<feature type="region of interest" description="Disordered" evidence="1">
    <location>
        <begin position="61"/>
        <end position="81"/>
    </location>
</feature>
<keyword evidence="2" id="KW-0812">Transmembrane</keyword>
<name>A0A1F7F9U9_UNCRA</name>
<keyword evidence="2" id="KW-0472">Membrane</keyword>
<dbReference type="EMBL" id="MFYX01000090">
    <property type="protein sequence ID" value="OGK03440.1"/>
    <property type="molecule type" value="Genomic_DNA"/>
</dbReference>
<evidence type="ECO:0000256" key="1">
    <source>
        <dbReference type="SAM" id="MobiDB-lite"/>
    </source>
</evidence>
<evidence type="ECO:0000313" key="4">
    <source>
        <dbReference type="Proteomes" id="UP000179243"/>
    </source>
</evidence>
<feature type="transmembrane region" description="Helical" evidence="2">
    <location>
        <begin position="6"/>
        <end position="28"/>
    </location>
</feature>
<keyword evidence="2" id="KW-1133">Transmembrane helix</keyword>
<accession>A0A1F7F9U9</accession>
<evidence type="ECO:0000256" key="2">
    <source>
        <dbReference type="SAM" id="Phobius"/>
    </source>
</evidence>
<reference evidence="3 4" key="1">
    <citation type="journal article" date="2016" name="Nat. Commun.">
        <title>Thousands of microbial genomes shed light on interconnected biogeochemical processes in an aquifer system.</title>
        <authorList>
            <person name="Anantharaman K."/>
            <person name="Brown C.T."/>
            <person name="Hug L.A."/>
            <person name="Sharon I."/>
            <person name="Castelle C.J."/>
            <person name="Probst A.J."/>
            <person name="Thomas B.C."/>
            <person name="Singh A."/>
            <person name="Wilkins M.J."/>
            <person name="Karaoz U."/>
            <person name="Brodie E.L."/>
            <person name="Williams K.H."/>
            <person name="Hubbard S.S."/>
            <person name="Banfield J.F."/>
        </authorList>
    </citation>
    <scope>NUCLEOTIDE SEQUENCE [LARGE SCALE GENOMIC DNA]</scope>
</reference>
<dbReference type="AlphaFoldDB" id="A0A1F7F9U9"/>
<dbReference type="Proteomes" id="UP000179243">
    <property type="component" value="Unassembled WGS sequence"/>
</dbReference>
<gene>
    <name evidence="3" type="ORF">A2519_15640</name>
</gene>
<organism evidence="3 4">
    <name type="scientific">Candidatus Raymondbacteria bacterium RIFOXYD12_FULL_49_13</name>
    <dbReference type="NCBI Taxonomy" id="1817890"/>
    <lineage>
        <taxon>Bacteria</taxon>
        <taxon>Raymondiibacteriota</taxon>
    </lineage>
</organism>
<proteinExistence type="predicted"/>
<protein>
    <submittedName>
        <fullName evidence="3">Uncharacterized protein</fullName>
    </submittedName>
</protein>
<sequence>MPFHGIYILLCLTVVLLFLLFFVILSKLNALNRRVQRMLAILKQFKEIEDVGLSEIIKENATPQKAESTPAPTKQNSKGGK</sequence>